<evidence type="ECO:0000313" key="6">
    <source>
        <dbReference type="Proteomes" id="UP000240638"/>
    </source>
</evidence>
<dbReference type="GO" id="GO:0020037">
    <property type="term" value="F:heme binding"/>
    <property type="evidence" value="ECO:0007669"/>
    <property type="project" value="InterPro"/>
</dbReference>
<evidence type="ECO:0000256" key="3">
    <source>
        <dbReference type="PROSITE-ProRule" id="PRU00433"/>
    </source>
</evidence>
<dbReference type="InterPro" id="IPR009056">
    <property type="entry name" value="Cyt_c-like_dom"/>
</dbReference>
<keyword evidence="2 3" id="KW-0408">Iron</keyword>
<sequence>MATVFAGSHVFHRLMRYVTLASLAMLCLWQAIPAHALPIFARQTGQNCLACHAGGQFPELTPYGRMFKLTGYTAGERTIPLAFMGTADFTKTRNNKDVNGNPISPKDGNFVWDAASIFLGGKITDKIGAFAQYTYTNYDHQNGDGKWIGHWGSDNTDFRFADRFIGAANDVILGLTVHNNPTVQDVWNTAPAWSYPYLSSPVSNVASPQFLPLIEGALAQQVVGTGAYLYWNKLLYAELTAYSTADGIWSFLSKGNKPGDPNHPQTYLRGYNPYWRLALTHEWGPHNIMFGTFGLIANVYPNDADSIPIFAQGVTRYRDVGVDAQYQYLLEPHTITAQARYIKENVGDAQNFVFGDSQSANLGSLRLKASYIYQAKYGVSLSFFNVTGSADSVAYGSSANFHPNTQGWMPEIFWIPYQYVRIGVQYTHFTKYLGSKANYDGTGRNASDNDTLFFYLWAAIW</sequence>
<evidence type="ECO:0000313" key="5">
    <source>
        <dbReference type="EMBL" id="PTB18455.1"/>
    </source>
</evidence>
<reference evidence="5 6" key="1">
    <citation type="submission" date="2018-03" db="EMBL/GenBank/DDBJ databases">
        <title>Whole genome analyses suggest that Burkholderia sensu lato contains two further novel genera in the rhizoxinica-symbiotica group Mycetohabitans gen. nov., and Trinickia gen. nov.: implications for the evolution of diazotrophy and nodulation in the Burkholderiaceae.</title>
        <authorList>
            <person name="Estrada De Los Santos P."/>
            <person name="Palmer M."/>
            <person name="Chavez-Ramirez B."/>
            <person name="Steenkamp E.T."/>
            <person name="Hirsch A.M."/>
            <person name="Manyaka P."/>
            <person name="Maluk M."/>
            <person name="Lafos M."/>
            <person name="Crook M."/>
            <person name="Gross E."/>
            <person name="Simon M.F."/>
            <person name="Bueno Dos Reis Junior F."/>
            <person name="Poole P.S."/>
            <person name="Venter S.N."/>
            <person name="James E.K."/>
        </authorList>
    </citation>
    <scope>NUCLEOTIDE SEQUENCE [LARGE SCALE GENOMIC DNA]</scope>
    <source>
        <strain evidence="5 6">JPY-366</strain>
    </source>
</reference>
<keyword evidence="1 3" id="KW-0479">Metal-binding</keyword>
<name>A0A2T3XPK8_9BURK</name>
<comment type="caution">
    <text evidence="5">The sequence shown here is derived from an EMBL/GenBank/DDBJ whole genome shotgun (WGS) entry which is preliminary data.</text>
</comment>
<dbReference type="PROSITE" id="PS51007">
    <property type="entry name" value="CYTC"/>
    <property type="match status" value="1"/>
</dbReference>
<protein>
    <submittedName>
        <fullName evidence="5">Cytochrome C</fullName>
    </submittedName>
</protein>
<feature type="domain" description="Cytochrome c" evidence="4">
    <location>
        <begin position="31"/>
        <end position="138"/>
    </location>
</feature>
<proteinExistence type="predicted"/>
<evidence type="ECO:0000256" key="1">
    <source>
        <dbReference type="ARBA" id="ARBA00022723"/>
    </source>
</evidence>
<evidence type="ECO:0000256" key="2">
    <source>
        <dbReference type="ARBA" id="ARBA00023004"/>
    </source>
</evidence>
<evidence type="ECO:0000259" key="4">
    <source>
        <dbReference type="PROSITE" id="PS51007"/>
    </source>
</evidence>
<gene>
    <name evidence="5" type="ORF">C9I57_22945</name>
</gene>
<organism evidence="5 6">
    <name type="scientific">Trinickia symbiotica</name>
    <dbReference type="NCBI Taxonomy" id="863227"/>
    <lineage>
        <taxon>Bacteria</taxon>
        <taxon>Pseudomonadati</taxon>
        <taxon>Pseudomonadota</taxon>
        <taxon>Betaproteobacteria</taxon>
        <taxon>Burkholderiales</taxon>
        <taxon>Burkholderiaceae</taxon>
        <taxon>Trinickia</taxon>
    </lineage>
</organism>
<keyword evidence="3" id="KW-0349">Heme</keyword>
<dbReference type="EMBL" id="PYUC01000012">
    <property type="protein sequence ID" value="PTB18455.1"/>
    <property type="molecule type" value="Genomic_DNA"/>
</dbReference>
<dbReference type="Proteomes" id="UP000240638">
    <property type="component" value="Unassembled WGS sequence"/>
</dbReference>
<dbReference type="GO" id="GO:0046872">
    <property type="term" value="F:metal ion binding"/>
    <property type="evidence" value="ECO:0007669"/>
    <property type="project" value="UniProtKB-KW"/>
</dbReference>
<accession>A0A2T3XPK8</accession>
<dbReference type="AlphaFoldDB" id="A0A2T3XPK8"/>
<dbReference type="GO" id="GO:0009055">
    <property type="term" value="F:electron transfer activity"/>
    <property type="evidence" value="ECO:0007669"/>
    <property type="project" value="InterPro"/>
</dbReference>
<dbReference type="RefSeq" id="WP_107152920.1">
    <property type="nucleotide sequence ID" value="NZ_PYUC01000012.1"/>
</dbReference>